<dbReference type="RefSeq" id="WP_012720132.1">
    <property type="nucleotide sequence ID" value="NC_012634.1"/>
</dbReference>
<name>C3PPE0_RICAE</name>
<dbReference type="KEGG" id="raf:RAF_pORF1267"/>
<evidence type="ECO:0000313" key="1">
    <source>
        <dbReference type="EMBL" id="ACP54026.1"/>
    </source>
</evidence>
<gene>
    <name evidence="1" type="ordered locus">RAF_pORF1267</name>
</gene>
<accession>C3PPE0</accession>
<organism evidence="1 2">
    <name type="scientific">Rickettsia africae (strain ESF-5)</name>
    <dbReference type="NCBI Taxonomy" id="347255"/>
    <lineage>
        <taxon>Bacteria</taxon>
        <taxon>Pseudomonadati</taxon>
        <taxon>Pseudomonadota</taxon>
        <taxon>Alphaproteobacteria</taxon>
        <taxon>Rickettsiales</taxon>
        <taxon>Rickettsiaceae</taxon>
        <taxon>Rickettsieae</taxon>
        <taxon>Rickettsia</taxon>
        <taxon>spotted fever group</taxon>
    </lineage>
</organism>
<evidence type="ECO:0000313" key="2">
    <source>
        <dbReference type="Proteomes" id="UP000002305"/>
    </source>
</evidence>
<protein>
    <submittedName>
        <fullName evidence="1">Uncharacterized protein</fullName>
    </submittedName>
</protein>
<geneLocation type="plasmid" evidence="1 2">
    <name>pRAF</name>
</geneLocation>
<keyword evidence="1" id="KW-0614">Plasmid</keyword>
<dbReference type="AlphaFoldDB" id="C3PPE0"/>
<proteinExistence type="predicted"/>
<dbReference type="EMBL" id="CP001613">
    <property type="protein sequence ID" value="ACP54026.1"/>
    <property type="molecule type" value="Genomic_DNA"/>
</dbReference>
<reference evidence="1 2" key="1">
    <citation type="journal article" date="2009" name="BMC Genomics">
        <title>Analysis of the Rickettsia africae genome reveals that virulence acquisition in Rickettsia species may be explained by genome reduction.</title>
        <authorList>
            <person name="Fournier P.-E."/>
            <person name="El Karkouri K."/>
            <person name="Leroy Q."/>
            <person name="Robert C."/>
            <person name="Giumelli B."/>
            <person name="Renesto P."/>
            <person name="Socolovschi C."/>
            <person name="Parola P."/>
            <person name="Audic S."/>
            <person name="Raoult D."/>
        </authorList>
    </citation>
    <scope>NUCLEOTIDE SEQUENCE [LARGE SCALE GENOMIC DNA]</scope>
    <source>
        <strain evidence="1 2">ESF-5</strain>
    </source>
</reference>
<sequence>MYGLVRDERNITWLEVAGTSHYRNHDFKEAIESFDRMFEVLKHEKLGIPSMQKVIKAISCIDVILSVIGVNLFSIELEYKALKTKCKGLILLEEYEEIAGIHLRLNALNESLKGSFVELKEVS</sequence>
<keyword evidence="2" id="KW-1185">Reference proteome</keyword>
<dbReference type="HOGENOM" id="CLU_2013529_0_0_5"/>
<dbReference type="Proteomes" id="UP000002305">
    <property type="component" value="Plasmid pRAF"/>
</dbReference>